<feature type="compositionally biased region" description="Basic and acidic residues" evidence="1">
    <location>
        <begin position="19"/>
        <end position="30"/>
    </location>
</feature>
<accession>A0A699Z3P9</accession>
<evidence type="ECO:0000313" key="3">
    <source>
        <dbReference type="Proteomes" id="UP000485058"/>
    </source>
</evidence>
<name>A0A699Z3P9_HAELA</name>
<keyword evidence="3" id="KW-1185">Reference proteome</keyword>
<sequence length="70" mass="7265">MPNTRLTTTLHSATCRVRELGGEGGGREDGWLIGSASHPSTSSALKSSHSRLHAMPAEGSRLPKGAARGL</sequence>
<evidence type="ECO:0000256" key="1">
    <source>
        <dbReference type="SAM" id="MobiDB-lite"/>
    </source>
</evidence>
<gene>
    <name evidence="2" type="ORF">HaLaN_12565</name>
</gene>
<reference evidence="2 3" key="1">
    <citation type="submission" date="2020-02" db="EMBL/GenBank/DDBJ databases">
        <title>Draft genome sequence of Haematococcus lacustris strain NIES-144.</title>
        <authorList>
            <person name="Morimoto D."/>
            <person name="Nakagawa S."/>
            <person name="Yoshida T."/>
            <person name="Sawayama S."/>
        </authorList>
    </citation>
    <scope>NUCLEOTIDE SEQUENCE [LARGE SCALE GENOMIC DNA]</scope>
    <source>
        <strain evidence="2 3">NIES-144</strain>
    </source>
</reference>
<dbReference type="Proteomes" id="UP000485058">
    <property type="component" value="Unassembled WGS sequence"/>
</dbReference>
<proteinExistence type="predicted"/>
<dbReference type="EMBL" id="BLLF01000958">
    <property type="protein sequence ID" value="GFH16190.1"/>
    <property type="molecule type" value="Genomic_DNA"/>
</dbReference>
<organism evidence="2 3">
    <name type="scientific">Haematococcus lacustris</name>
    <name type="common">Green alga</name>
    <name type="synonym">Haematococcus pluvialis</name>
    <dbReference type="NCBI Taxonomy" id="44745"/>
    <lineage>
        <taxon>Eukaryota</taxon>
        <taxon>Viridiplantae</taxon>
        <taxon>Chlorophyta</taxon>
        <taxon>core chlorophytes</taxon>
        <taxon>Chlorophyceae</taxon>
        <taxon>CS clade</taxon>
        <taxon>Chlamydomonadales</taxon>
        <taxon>Haematococcaceae</taxon>
        <taxon>Haematococcus</taxon>
    </lineage>
</organism>
<evidence type="ECO:0000313" key="2">
    <source>
        <dbReference type="EMBL" id="GFH16190.1"/>
    </source>
</evidence>
<comment type="caution">
    <text evidence="2">The sequence shown here is derived from an EMBL/GenBank/DDBJ whole genome shotgun (WGS) entry which is preliminary data.</text>
</comment>
<protein>
    <submittedName>
        <fullName evidence="2">Uncharacterized protein</fullName>
    </submittedName>
</protein>
<feature type="compositionally biased region" description="Polar residues" evidence="1">
    <location>
        <begin position="37"/>
        <end position="47"/>
    </location>
</feature>
<feature type="region of interest" description="Disordered" evidence="1">
    <location>
        <begin position="19"/>
        <end position="70"/>
    </location>
</feature>
<dbReference type="AlphaFoldDB" id="A0A699Z3P9"/>